<keyword evidence="7" id="KW-1185">Reference proteome</keyword>
<evidence type="ECO:0000256" key="4">
    <source>
        <dbReference type="SAM" id="MobiDB-lite"/>
    </source>
</evidence>
<dbReference type="GeneID" id="19302706"/>
<evidence type="ECO:0000256" key="2">
    <source>
        <dbReference type="ARBA" id="ARBA00022771"/>
    </source>
</evidence>
<dbReference type="KEGG" id="gtr:GLOTRDRAFT_133299"/>
<dbReference type="OrthoDB" id="341421at2759"/>
<dbReference type="EMBL" id="KB469312">
    <property type="protein sequence ID" value="EPQ50972.1"/>
    <property type="molecule type" value="Genomic_DNA"/>
</dbReference>
<evidence type="ECO:0000256" key="1">
    <source>
        <dbReference type="ARBA" id="ARBA00022723"/>
    </source>
</evidence>
<feature type="region of interest" description="Disordered" evidence="4">
    <location>
        <begin position="135"/>
        <end position="164"/>
    </location>
</feature>
<dbReference type="InterPro" id="IPR002893">
    <property type="entry name" value="Znf_MYND"/>
</dbReference>
<sequence>MAEPQTHTNPDWMVWLPLEKLDECGRCTDQGSSQPLITHTSRIYCSTECQTKDWPAHKLQCGTTEKADLSSFFPFLAVLIESCRIHPSKPLRPALLRQLVNNPFSPVPTSAASPNPRWPHARQFWKAWPAEPQLAIEGDPGELDDLDKLGGVVEGEPQAPSEGE</sequence>
<dbReference type="eggNOG" id="ENOG502SXYJ">
    <property type="taxonomic scope" value="Eukaryota"/>
</dbReference>
<organism evidence="6 7">
    <name type="scientific">Gloeophyllum trabeum (strain ATCC 11539 / FP-39264 / Madison 617)</name>
    <name type="common">Brown rot fungus</name>
    <dbReference type="NCBI Taxonomy" id="670483"/>
    <lineage>
        <taxon>Eukaryota</taxon>
        <taxon>Fungi</taxon>
        <taxon>Dikarya</taxon>
        <taxon>Basidiomycota</taxon>
        <taxon>Agaricomycotina</taxon>
        <taxon>Agaricomycetes</taxon>
        <taxon>Gloeophyllales</taxon>
        <taxon>Gloeophyllaceae</taxon>
        <taxon>Gloeophyllum</taxon>
    </lineage>
</organism>
<name>S7PUG6_GLOTA</name>
<dbReference type="GO" id="GO:0008270">
    <property type="term" value="F:zinc ion binding"/>
    <property type="evidence" value="ECO:0007669"/>
    <property type="project" value="UniProtKB-KW"/>
</dbReference>
<protein>
    <recommendedName>
        <fullName evidence="5">MYND-type domain-containing protein</fullName>
    </recommendedName>
</protein>
<dbReference type="SUPFAM" id="SSF144232">
    <property type="entry name" value="HIT/MYND zinc finger-like"/>
    <property type="match status" value="1"/>
</dbReference>
<gene>
    <name evidence="6" type="ORF">GLOTRDRAFT_133299</name>
</gene>
<proteinExistence type="predicted"/>
<dbReference type="HOGENOM" id="CLU_1619205_0_0_1"/>
<evidence type="ECO:0000313" key="7">
    <source>
        <dbReference type="Proteomes" id="UP000030669"/>
    </source>
</evidence>
<reference evidence="6 7" key="1">
    <citation type="journal article" date="2012" name="Science">
        <title>The Paleozoic origin of enzymatic lignin decomposition reconstructed from 31 fungal genomes.</title>
        <authorList>
            <person name="Floudas D."/>
            <person name="Binder M."/>
            <person name="Riley R."/>
            <person name="Barry K."/>
            <person name="Blanchette R.A."/>
            <person name="Henrissat B."/>
            <person name="Martinez A.T."/>
            <person name="Otillar R."/>
            <person name="Spatafora J.W."/>
            <person name="Yadav J.S."/>
            <person name="Aerts A."/>
            <person name="Benoit I."/>
            <person name="Boyd A."/>
            <person name="Carlson A."/>
            <person name="Copeland A."/>
            <person name="Coutinho P.M."/>
            <person name="de Vries R.P."/>
            <person name="Ferreira P."/>
            <person name="Findley K."/>
            <person name="Foster B."/>
            <person name="Gaskell J."/>
            <person name="Glotzer D."/>
            <person name="Gorecki P."/>
            <person name="Heitman J."/>
            <person name="Hesse C."/>
            <person name="Hori C."/>
            <person name="Igarashi K."/>
            <person name="Jurgens J.A."/>
            <person name="Kallen N."/>
            <person name="Kersten P."/>
            <person name="Kohler A."/>
            <person name="Kuees U."/>
            <person name="Kumar T.K.A."/>
            <person name="Kuo A."/>
            <person name="LaButti K."/>
            <person name="Larrondo L.F."/>
            <person name="Lindquist E."/>
            <person name="Ling A."/>
            <person name="Lombard V."/>
            <person name="Lucas S."/>
            <person name="Lundell T."/>
            <person name="Martin R."/>
            <person name="McLaughlin D.J."/>
            <person name="Morgenstern I."/>
            <person name="Morin E."/>
            <person name="Murat C."/>
            <person name="Nagy L.G."/>
            <person name="Nolan M."/>
            <person name="Ohm R.A."/>
            <person name="Patyshakuliyeva A."/>
            <person name="Rokas A."/>
            <person name="Ruiz-Duenas F.J."/>
            <person name="Sabat G."/>
            <person name="Salamov A."/>
            <person name="Samejima M."/>
            <person name="Schmutz J."/>
            <person name="Slot J.C."/>
            <person name="St John F."/>
            <person name="Stenlid J."/>
            <person name="Sun H."/>
            <person name="Sun S."/>
            <person name="Syed K."/>
            <person name="Tsang A."/>
            <person name="Wiebenga A."/>
            <person name="Young D."/>
            <person name="Pisabarro A."/>
            <person name="Eastwood D.C."/>
            <person name="Martin F."/>
            <person name="Cullen D."/>
            <person name="Grigoriev I.V."/>
            <person name="Hibbett D.S."/>
        </authorList>
    </citation>
    <scope>NUCLEOTIDE SEQUENCE [LARGE SCALE GENOMIC DNA]</scope>
    <source>
        <strain evidence="6 7">ATCC 11539</strain>
    </source>
</reference>
<evidence type="ECO:0000256" key="3">
    <source>
        <dbReference type="ARBA" id="ARBA00022833"/>
    </source>
</evidence>
<evidence type="ECO:0000313" key="6">
    <source>
        <dbReference type="EMBL" id="EPQ50972.1"/>
    </source>
</evidence>
<dbReference type="Gene3D" id="6.10.140.2220">
    <property type="match status" value="1"/>
</dbReference>
<feature type="domain" description="MYND-type" evidence="5">
    <location>
        <begin position="22"/>
        <end position="61"/>
    </location>
</feature>
<dbReference type="Pfam" id="PF01753">
    <property type="entry name" value="zf-MYND"/>
    <property type="match status" value="1"/>
</dbReference>
<keyword evidence="1" id="KW-0479">Metal-binding</keyword>
<dbReference type="AlphaFoldDB" id="S7PUG6"/>
<keyword evidence="3" id="KW-0862">Zinc</keyword>
<dbReference type="Proteomes" id="UP000030669">
    <property type="component" value="Unassembled WGS sequence"/>
</dbReference>
<accession>S7PUG6</accession>
<dbReference type="RefSeq" id="XP_007870425.1">
    <property type="nucleotide sequence ID" value="XM_007872234.1"/>
</dbReference>
<evidence type="ECO:0000259" key="5">
    <source>
        <dbReference type="Pfam" id="PF01753"/>
    </source>
</evidence>
<keyword evidence="2" id="KW-0863">Zinc-finger</keyword>